<evidence type="ECO:0000313" key="2">
    <source>
        <dbReference type="Proteomes" id="UP001597197"/>
    </source>
</evidence>
<dbReference type="Proteomes" id="UP001597197">
    <property type="component" value="Unassembled WGS sequence"/>
</dbReference>
<reference evidence="2" key="1">
    <citation type="journal article" date="2019" name="Int. J. Syst. Evol. Microbiol.">
        <title>The Global Catalogue of Microorganisms (GCM) 10K type strain sequencing project: providing services to taxonomists for standard genome sequencing and annotation.</title>
        <authorList>
            <consortium name="The Broad Institute Genomics Platform"/>
            <consortium name="The Broad Institute Genome Sequencing Center for Infectious Disease"/>
            <person name="Wu L."/>
            <person name="Ma J."/>
        </authorList>
    </citation>
    <scope>NUCLEOTIDE SEQUENCE [LARGE SCALE GENOMIC DNA]</scope>
    <source>
        <strain evidence="2">CGMCC 1.15795</strain>
    </source>
</reference>
<organism evidence="1 2">
    <name type="scientific">Hymenobacter bucti</name>
    <dbReference type="NCBI Taxonomy" id="1844114"/>
    <lineage>
        <taxon>Bacteria</taxon>
        <taxon>Pseudomonadati</taxon>
        <taxon>Bacteroidota</taxon>
        <taxon>Cytophagia</taxon>
        <taxon>Cytophagales</taxon>
        <taxon>Hymenobacteraceae</taxon>
        <taxon>Hymenobacter</taxon>
    </lineage>
</organism>
<keyword evidence="2" id="KW-1185">Reference proteome</keyword>
<accession>A0ABW4QXF8</accession>
<evidence type="ECO:0000313" key="1">
    <source>
        <dbReference type="EMBL" id="MFD1874306.1"/>
    </source>
</evidence>
<name>A0ABW4QXF8_9BACT</name>
<comment type="caution">
    <text evidence="1">The sequence shown here is derived from an EMBL/GenBank/DDBJ whole genome shotgun (WGS) entry which is preliminary data.</text>
</comment>
<sequence length="182" mass="20392">MDWSLENLTKGLALIGSLLGFFSFVWANMLSHLQLDVTLTSDEERVKPLVFTLTVENKGVVAKKIDYAFLLISPELCPLHTALASVLQVAGANKTIIQLLKALEADEEAVVLSTQAGIIVMPLPFFYKEQFQVGNEKVKYLCSLDRSQLPAESTYQVRFVTVSHQLGGLYLRYRLTCDLFFN</sequence>
<proteinExistence type="predicted"/>
<gene>
    <name evidence="1" type="ORF">ACFSDX_17810</name>
</gene>
<dbReference type="RefSeq" id="WP_382315984.1">
    <property type="nucleotide sequence ID" value="NZ_JBHUFD010000006.1"/>
</dbReference>
<dbReference type="EMBL" id="JBHUFD010000006">
    <property type="protein sequence ID" value="MFD1874306.1"/>
    <property type="molecule type" value="Genomic_DNA"/>
</dbReference>
<protein>
    <submittedName>
        <fullName evidence="1">Uncharacterized protein</fullName>
    </submittedName>
</protein>